<comment type="caution">
    <text evidence="1">The sequence shown here is derived from an EMBL/GenBank/DDBJ whole genome shotgun (WGS) entry which is preliminary data.</text>
</comment>
<evidence type="ECO:0000313" key="1">
    <source>
        <dbReference type="EMBL" id="RRT46539.1"/>
    </source>
</evidence>
<dbReference type="AlphaFoldDB" id="A0A426Y451"/>
<proteinExistence type="predicted"/>
<organism evidence="1 2">
    <name type="scientific">Ensete ventricosum</name>
    <name type="common">Abyssinian banana</name>
    <name type="synonym">Musa ensete</name>
    <dbReference type="NCBI Taxonomy" id="4639"/>
    <lineage>
        <taxon>Eukaryota</taxon>
        <taxon>Viridiplantae</taxon>
        <taxon>Streptophyta</taxon>
        <taxon>Embryophyta</taxon>
        <taxon>Tracheophyta</taxon>
        <taxon>Spermatophyta</taxon>
        <taxon>Magnoliopsida</taxon>
        <taxon>Liliopsida</taxon>
        <taxon>Zingiberales</taxon>
        <taxon>Musaceae</taxon>
        <taxon>Ensete</taxon>
    </lineage>
</organism>
<name>A0A426Y451_ENSVE</name>
<accession>A0A426Y451</accession>
<protein>
    <submittedName>
        <fullName evidence="1">Uncharacterized protein</fullName>
    </submittedName>
</protein>
<reference evidence="1 2" key="1">
    <citation type="journal article" date="2014" name="Agronomy (Basel)">
        <title>A Draft Genome Sequence for Ensete ventricosum, the Drought-Tolerant Tree Against Hunger.</title>
        <authorList>
            <person name="Harrison J."/>
            <person name="Moore K.A."/>
            <person name="Paszkiewicz K."/>
            <person name="Jones T."/>
            <person name="Grant M."/>
            <person name="Ambacheew D."/>
            <person name="Muzemil S."/>
            <person name="Studholme D.J."/>
        </authorList>
    </citation>
    <scope>NUCLEOTIDE SEQUENCE [LARGE SCALE GENOMIC DNA]</scope>
</reference>
<sequence length="110" mass="11619">MSLVWQPSHSISLALAIVGVGDTSSHNRGPLLQPPQTLTPLPPLLLLRTSLYFPFRLRRYSNPQLQPSSATVAAFSFGPHQPPTTCLPATALSAAVATSSSLPLPTSAHP</sequence>
<dbReference type="EMBL" id="AMZH03015127">
    <property type="protein sequence ID" value="RRT46539.1"/>
    <property type="molecule type" value="Genomic_DNA"/>
</dbReference>
<gene>
    <name evidence="1" type="ORF">B296_00052700</name>
</gene>
<dbReference type="Proteomes" id="UP000287651">
    <property type="component" value="Unassembled WGS sequence"/>
</dbReference>
<evidence type="ECO:0000313" key="2">
    <source>
        <dbReference type="Proteomes" id="UP000287651"/>
    </source>
</evidence>